<organism evidence="4 5">
    <name type="scientific">Dentiscutata erythropus</name>
    <dbReference type="NCBI Taxonomy" id="1348616"/>
    <lineage>
        <taxon>Eukaryota</taxon>
        <taxon>Fungi</taxon>
        <taxon>Fungi incertae sedis</taxon>
        <taxon>Mucoromycota</taxon>
        <taxon>Glomeromycotina</taxon>
        <taxon>Glomeromycetes</taxon>
        <taxon>Diversisporales</taxon>
        <taxon>Gigasporaceae</taxon>
        <taxon>Dentiscutata</taxon>
    </lineage>
</organism>
<dbReference type="Gene3D" id="3.30.70.270">
    <property type="match status" value="1"/>
</dbReference>
<evidence type="ECO:0000256" key="2">
    <source>
        <dbReference type="ARBA" id="ARBA00022750"/>
    </source>
</evidence>
<dbReference type="InterPro" id="IPR036397">
    <property type="entry name" value="RNaseH_sf"/>
</dbReference>
<protein>
    <submittedName>
        <fullName evidence="4">27576_t:CDS:1</fullName>
    </submittedName>
</protein>
<feature type="domain" description="Reverse transcriptase/retrotransposon-derived protein RNase H-like" evidence="3">
    <location>
        <begin position="139"/>
        <end position="225"/>
    </location>
</feature>
<dbReference type="InterPro" id="IPR043128">
    <property type="entry name" value="Rev_trsase/Diguanyl_cyclase"/>
</dbReference>
<dbReference type="GO" id="GO:0004190">
    <property type="term" value="F:aspartic-type endopeptidase activity"/>
    <property type="evidence" value="ECO:0007669"/>
    <property type="project" value="UniProtKB-KW"/>
</dbReference>
<dbReference type="InterPro" id="IPR043502">
    <property type="entry name" value="DNA/RNA_pol_sf"/>
</dbReference>
<comment type="caution">
    <text evidence="4">The sequence shown here is derived from an EMBL/GenBank/DDBJ whole genome shotgun (WGS) entry which is preliminary data.</text>
</comment>
<sequence length="268" mass="31475">MSMLQEIVSAVKNNGSNNSCFRPANNENQAERTRRPLVCFIYQQAGHYTRECPNQNNVIRNPPVQNQGDMTEEQQDQMKQRFYLISRLEHEFIGQEIRRMEEATEAKVSAMSKFPRPKNLRLLRGFWAWCIEKKFEWKKEQNAFEKLKSLLTMASILAHPRDDKRYVLYMDVSHLALSAVLLQQDDEDIELIEVVCNKAKIKHKLSSIYHPQTNGLVKAYRTAKHGMTKFDSFYFTYRREVTLQVELAIKTYPVDDVEDDQYEALILT</sequence>
<dbReference type="SUPFAM" id="SSF56672">
    <property type="entry name" value="DNA/RNA polymerases"/>
    <property type="match status" value="1"/>
</dbReference>
<evidence type="ECO:0000259" key="3">
    <source>
        <dbReference type="Pfam" id="PF17919"/>
    </source>
</evidence>
<evidence type="ECO:0000313" key="4">
    <source>
        <dbReference type="EMBL" id="CAG8443338.1"/>
    </source>
</evidence>
<dbReference type="SUPFAM" id="SSF57756">
    <property type="entry name" value="Retrovirus zinc finger-like domains"/>
    <property type="match status" value="1"/>
</dbReference>
<dbReference type="AlphaFoldDB" id="A0A9N8V7X3"/>
<proteinExistence type="predicted"/>
<reference evidence="4" key="1">
    <citation type="submission" date="2021-06" db="EMBL/GenBank/DDBJ databases">
        <authorList>
            <person name="Kallberg Y."/>
            <person name="Tangrot J."/>
            <person name="Rosling A."/>
        </authorList>
    </citation>
    <scope>NUCLEOTIDE SEQUENCE</scope>
    <source>
        <strain evidence="4">MA453B</strain>
    </source>
</reference>
<name>A0A9N8V7X3_9GLOM</name>
<gene>
    <name evidence="4" type="ORF">DERYTH_LOCUS24</name>
</gene>
<keyword evidence="1" id="KW-0645">Protease</keyword>
<dbReference type="PANTHER" id="PTHR34072">
    <property type="entry name" value="ENZYMATIC POLYPROTEIN-RELATED"/>
    <property type="match status" value="1"/>
</dbReference>
<evidence type="ECO:0000256" key="1">
    <source>
        <dbReference type="ARBA" id="ARBA00022670"/>
    </source>
</evidence>
<keyword evidence="2" id="KW-0378">Hydrolase</keyword>
<dbReference type="InterPro" id="IPR036875">
    <property type="entry name" value="Znf_CCHC_sf"/>
</dbReference>
<dbReference type="Gene3D" id="3.30.420.10">
    <property type="entry name" value="Ribonuclease H-like superfamily/Ribonuclease H"/>
    <property type="match status" value="1"/>
</dbReference>
<accession>A0A9N8V7X3</accession>
<dbReference type="Proteomes" id="UP000789405">
    <property type="component" value="Unassembled WGS sequence"/>
</dbReference>
<keyword evidence="5" id="KW-1185">Reference proteome</keyword>
<keyword evidence="2" id="KW-0064">Aspartyl protease</keyword>
<evidence type="ECO:0000313" key="5">
    <source>
        <dbReference type="Proteomes" id="UP000789405"/>
    </source>
</evidence>
<dbReference type="EMBL" id="CAJVPY010000004">
    <property type="protein sequence ID" value="CAG8443338.1"/>
    <property type="molecule type" value="Genomic_DNA"/>
</dbReference>
<dbReference type="GO" id="GO:0003676">
    <property type="term" value="F:nucleic acid binding"/>
    <property type="evidence" value="ECO:0007669"/>
    <property type="project" value="InterPro"/>
</dbReference>
<dbReference type="InterPro" id="IPR041577">
    <property type="entry name" value="RT_RNaseH_2"/>
</dbReference>
<dbReference type="GO" id="GO:0006508">
    <property type="term" value="P:proteolysis"/>
    <property type="evidence" value="ECO:0007669"/>
    <property type="project" value="UniProtKB-KW"/>
</dbReference>
<dbReference type="OrthoDB" id="422540at2759"/>
<dbReference type="GO" id="GO:0008270">
    <property type="term" value="F:zinc ion binding"/>
    <property type="evidence" value="ECO:0007669"/>
    <property type="project" value="InterPro"/>
</dbReference>
<dbReference type="Pfam" id="PF17919">
    <property type="entry name" value="RT_RNaseH_2"/>
    <property type="match status" value="1"/>
</dbReference>